<sequence>MLRRAAAAIGLVALGAGAAAAQETVRVAVLADGTVSWEVDTIQHHGLAAAHGVELEVVELANPTATKIALQSGRVDVAVADWLWVSRRRQEGSELTFAPYSRAIGALMAGPDSGIDGLADLAGRKVGIVGGPLDKNWLLLRALAMRRDLRDPGQTTETIYGAPPLMSQQMRRGRIDAVLTYWHYAARLEADGYRRVIDVGEIIEGLGLSGDVPMLGYVFDAGWAERNRAAVDGFLAASREAKRILRTRDDAWTRLRPLIQPDSDAQLRALRSGFRAGIPRTWGPAERESARKLFDILRELGGRELVGASQRLAPGTFWDGLEY</sequence>
<proteinExistence type="predicted"/>
<dbReference type="PANTHER" id="PTHR30024:SF48">
    <property type="entry name" value="ABC TRANSPORTER SUBSTRATE-BINDING PROTEIN"/>
    <property type="match status" value="1"/>
</dbReference>
<keyword evidence="1" id="KW-0732">Signal</keyword>
<dbReference type="Gene3D" id="3.40.190.10">
    <property type="entry name" value="Periplasmic binding protein-like II"/>
    <property type="match status" value="2"/>
</dbReference>
<name>A0ABS1DG90_9PROT</name>
<accession>A0ABS1DG90</accession>
<dbReference type="SUPFAM" id="SSF53850">
    <property type="entry name" value="Periplasmic binding protein-like II"/>
    <property type="match status" value="1"/>
</dbReference>
<organism evidence="3 4">
    <name type="scientific">Rhodovibrio sodomensis</name>
    <dbReference type="NCBI Taxonomy" id="1088"/>
    <lineage>
        <taxon>Bacteria</taxon>
        <taxon>Pseudomonadati</taxon>
        <taxon>Pseudomonadota</taxon>
        <taxon>Alphaproteobacteria</taxon>
        <taxon>Rhodospirillales</taxon>
        <taxon>Rhodovibrionaceae</taxon>
        <taxon>Rhodovibrio</taxon>
    </lineage>
</organism>
<evidence type="ECO:0000256" key="1">
    <source>
        <dbReference type="SAM" id="SignalP"/>
    </source>
</evidence>
<evidence type="ECO:0000313" key="3">
    <source>
        <dbReference type="EMBL" id="MBK1668538.1"/>
    </source>
</evidence>
<reference evidence="3 4" key="1">
    <citation type="journal article" date="2020" name="Microorganisms">
        <title>Osmotic Adaptation and Compatible Solute Biosynthesis of Phototrophic Bacteria as Revealed from Genome Analyses.</title>
        <authorList>
            <person name="Imhoff J.F."/>
            <person name="Rahn T."/>
            <person name="Kunzel S."/>
            <person name="Keller A."/>
            <person name="Neulinger S.C."/>
        </authorList>
    </citation>
    <scope>NUCLEOTIDE SEQUENCE [LARGE SCALE GENOMIC DNA]</scope>
    <source>
        <strain evidence="3 4">DSM 9895</strain>
    </source>
</reference>
<feature type="signal peptide" evidence="1">
    <location>
        <begin position="1"/>
        <end position="21"/>
    </location>
</feature>
<dbReference type="Proteomes" id="UP001296873">
    <property type="component" value="Unassembled WGS sequence"/>
</dbReference>
<comment type="caution">
    <text evidence="3">The sequence shown here is derived from an EMBL/GenBank/DDBJ whole genome shotgun (WGS) entry which is preliminary data.</text>
</comment>
<evidence type="ECO:0000313" key="4">
    <source>
        <dbReference type="Proteomes" id="UP001296873"/>
    </source>
</evidence>
<dbReference type="PANTHER" id="PTHR30024">
    <property type="entry name" value="ALIPHATIC SULFONATES-BINDING PROTEIN-RELATED"/>
    <property type="match status" value="1"/>
</dbReference>
<feature type="domain" description="SsuA/THI5-like" evidence="2">
    <location>
        <begin position="46"/>
        <end position="241"/>
    </location>
</feature>
<dbReference type="Pfam" id="PF09084">
    <property type="entry name" value="NMT1"/>
    <property type="match status" value="1"/>
</dbReference>
<gene>
    <name evidence="3" type="ORF">CKO28_10890</name>
</gene>
<evidence type="ECO:0000259" key="2">
    <source>
        <dbReference type="Pfam" id="PF09084"/>
    </source>
</evidence>
<feature type="chain" id="PRO_5045521444" description="SsuA/THI5-like domain-containing protein" evidence="1">
    <location>
        <begin position="22"/>
        <end position="323"/>
    </location>
</feature>
<protein>
    <recommendedName>
        <fullName evidence="2">SsuA/THI5-like domain-containing protein</fullName>
    </recommendedName>
</protein>
<dbReference type="EMBL" id="NRRL01000025">
    <property type="protein sequence ID" value="MBK1668538.1"/>
    <property type="molecule type" value="Genomic_DNA"/>
</dbReference>
<keyword evidence="4" id="KW-1185">Reference proteome</keyword>
<dbReference type="InterPro" id="IPR015168">
    <property type="entry name" value="SsuA/THI5"/>
</dbReference>